<gene>
    <name evidence="1" type="ORF">AsAng_0003930</name>
</gene>
<dbReference type="InterPro" id="IPR040871">
    <property type="entry name" value="HopA1"/>
</dbReference>
<dbReference type="AlphaFoldDB" id="A0A915Y9Z6"/>
<proteinExistence type="predicted"/>
<evidence type="ECO:0000313" key="1">
    <source>
        <dbReference type="EMBL" id="BDS09689.1"/>
    </source>
</evidence>
<accession>A0A915Y9Z6</accession>
<sequence>MKKQQNNIFEQQIMTIVKRLKVTSNHSFTVDEKPFEVYNKHPYTQAGYDLGSFGSNQHYTSKEQRSRLLNAITNQLYGKFYCDNAASQHQLPPITEREHFMNQLSAANCSSDGLDMNWKIYAVDQKGQAFAQKNGVLRHLIPNTYKYATPQQTQAVVNQYVHFYRQKENKKAQAVFYYVYGNEYLSHEGSLARIYWHIKPEGAAKLVSEITNNFNFYNIPFNFKCLNHKALYTRSDSAVLYLDKKHLALTKMMLPHLIKNMDGYLNDSVPLFTQKLGKGVSFAEDPGNGQSFGMSRVQVISEALIEGFQKKITNPEKLTNFVLNYMESMGMSRKYMYRNPRLQTT</sequence>
<dbReference type="Pfam" id="PF17914">
    <property type="entry name" value="HopA1"/>
    <property type="match status" value="1"/>
</dbReference>
<protein>
    <submittedName>
        <fullName evidence="1">T3SS effector HopA1 family protein</fullName>
    </submittedName>
</protein>
<organism evidence="1 2">
    <name type="scientific">Aureispira anguillae</name>
    <dbReference type="NCBI Taxonomy" id="2864201"/>
    <lineage>
        <taxon>Bacteria</taxon>
        <taxon>Pseudomonadati</taxon>
        <taxon>Bacteroidota</taxon>
        <taxon>Saprospiria</taxon>
        <taxon>Saprospirales</taxon>
        <taxon>Saprospiraceae</taxon>
        <taxon>Aureispira</taxon>
    </lineage>
</organism>
<dbReference type="KEGG" id="aup:AsAng_0003930"/>
<dbReference type="RefSeq" id="WP_264791055.1">
    <property type="nucleotide sequence ID" value="NZ_AP026867.1"/>
</dbReference>
<dbReference type="EMBL" id="AP026867">
    <property type="protein sequence ID" value="BDS09689.1"/>
    <property type="molecule type" value="Genomic_DNA"/>
</dbReference>
<keyword evidence="2" id="KW-1185">Reference proteome</keyword>
<name>A0A915Y9Z6_9BACT</name>
<dbReference type="Proteomes" id="UP001060919">
    <property type="component" value="Chromosome"/>
</dbReference>
<reference evidence="1" key="1">
    <citation type="submission" date="2022-09" db="EMBL/GenBank/DDBJ databases">
        <title>Aureispira anguillicida sp. nov., isolated from Leptocephalus of Japanese eel Anguilla japonica.</title>
        <authorList>
            <person name="Yuasa K."/>
            <person name="Mekata T."/>
            <person name="Ikunari K."/>
        </authorList>
    </citation>
    <scope>NUCLEOTIDE SEQUENCE</scope>
    <source>
        <strain evidence="1">EL160426</strain>
    </source>
</reference>
<evidence type="ECO:0000313" key="2">
    <source>
        <dbReference type="Proteomes" id="UP001060919"/>
    </source>
</evidence>